<comment type="caution">
    <text evidence="2">The sequence shown here is derived from an EMBL/GenBank/DDBJ whole genome shotgun (WGS) entry which is preliminary data.</text>
</comment>
<dbReference type="Proteomes" id="UP001642484">
    <property type="component" value="Unassembled WGS sequence"/>
</dbReference>
<evidence type="ECO:0000256" key="1">
    <source>
        <dbReference type="SAM" id="MobiDB-lite"/>
    </source>
</evidence>
<proteinExistence type="predicted"/>
<feature type="compositionally biased region" description="Basic and acidic residues" evidence="1">
    <location>
        <begin position="144"/>
        <end position="156"/>
    </location>
</feature>
<keyword evidence="3" id="KW-1185">Reference proteome</keyword>
<reference evidence="2 3" key="1">
    <citation type="submission" date="2024-02" db="EMBL/GenBank/DDBJ databases">
        <authorList>
            <person name="Chen Y."/>
            <person name="Shah S."/>
            <person name="Dougan E. K."/>
            <person name="Thang M."/>
            <person name="Chan C."/>
        </authorList>
    </citation>
    <scope>NUCLEOTIDE SEQUENCE [LARGE SCALE GENOMIC DNA]</scope>
</reference>
<evidence type="ECO:0000313" key="2">
    <source>
        <dbReference type="EMBL" id="CAK9071953.1"/>
    </source>
</evidence>
<evidence type="ECO:0000313" key="3">
    <source>
        <dbReference type="Proteomes" id="UP001642484"/>
    </source>
</evidence>
<feature type="region of interest" description="Disordered" evidence="1">
    <location>
        <begin position="144"/>
        <end position="168"/>
    </location>
</feature>
<gene>
    <name evidence="2" type="ORF">CCMP2556_LOCUS35381</name>
</gene>
<feature type="region of interest" description="Disordered" evidence="1">
    <location>
        <begin position="198"/>
        <end position="228"/>
    </location>
</feature>
<protein>
    <submittedName>
        <fullName evidence="2">Uncharacterized protein</fullName>
    </submittedName>
</protein>
<sequence length="809" mass="92295">MVKPKKKRVDLNPPQFLKDRWVMGRKEQDAMAELLKKMNFDKESFLNKLELIVLKCKSVEIIISEGWYSEREMSEDLHWSKTNKYDGLAEYFVKTRESQSRSEKLTEEERRTKRMVPEAGVDEPMAPVCGALDIAKARLEVGEKAKGAEPQTREVDTQVPKGFGSRGKSEVHTSAVLDLRRVPLLAFIRNRNSKKFFQKKTERDGAASAEQGARKRTREGDAAPKPAPSCGSVIAARNIVADIGEVAASSSGGLLRFAGLNESNAERDAHRCFAQLGLRLPIPLIHINLEKNDSVKGLQLQDWARFLLDRNCWHILSGLMNPNPDREKAIWCSFWARYRETNPNHEVFSLFDRGILKPECTAAMTYHGDEGRGRKKQAFFVTSFKSVLGRGLQPATGAQKRDQLPKQYLKQRCNYVGHVYSTHFLSAVLPKHLYRKNDEAVQDIFEFGAASADYMSKHGVQDTRTGENFWMVLIGVTGDWQFLAKCGLLSRTYYSTEKNLRGRAQADPRGVCHLCLAGKRDFPMEELSSRNPRWLQTCFQESGFKTQPPFSRVLWNPSQAEALYHFDVWHGFHVGVGKTFISSTLALISDLFPGSSIDVRFENLSSDYLAWRKREGQTAFLSYISKDTILWKSRNETPSALWSKGAATTVLMKWLEAWNSTADLSGDVLYEKQAKACHLINSFFSALYEEDVWIAGETAMYLGDAGLQFLRIYDHLAKISYNQGRSLYPFMPKHHLLHHIFLQDLWIAGKSQRWVINPLCWGTQQAEDFIGKASRTSRRVHPSKVCERTILRYLTKAFAEWRKLKYIIS</sequence>
<accession>A0ABP0P7E1</accession>
<dbReference type="EMBL" id="CAXAMN010022695">
    <property type="protein sequence ID" value="CAK9071953.1"/>
    <property type="molecule type" value="Genomic_DNA"/>
</dbReference>
<organism evidence="2 3">
    <name type="scientific">Durusdinium trenchii</name>
    <dbReference type="NCBI Taxonomy" id="1381693"/>
    <lineage>
        <taxon>Eukaryota</taxon>
        <taxon>Sar</taxon>
        <taxon>Alveolata</taxon>
        <taxon>Dinophyceae</taxon>
        <taxon>Suessiales</taxon>
        <taxon>Symbiodiniaceae</taxon>
        <taxon>Durusdinium</taxon>
    </lineage>
</organism>
<name>A0ABP0P7E1_9DINO</name>